<organism evidence="2 3">
    <name type="scientific">Myroides indicus</name>
    <dbReference type="NCBI Taxonomy" id="1323422"/>
    <lineage>
        <taxon>Bacteria</taxon>
        <taxon>Pseudomonadati</taxon>
        <taxon>Bacteroidota</taxon>
        <taxon>Flavobacteriia</taxon>
        <taxon>Flavobacteriales</taxon>
        <taxon>Flavobacteriaceae</taxon>
        <taxon>Myroides</taxon>
    </lineage>
</organism>
<feature type="domain" description="GP-PDE" evidence="1">
    <location>
        <begin position="25"/>
        <end position="249"/>
    </location>
</feature>
<dbReference type="OrthoDB" id="384721at2"/>
<dbReference type="InterPro" id="IPR030395">
    <property type="entry name" value="GP_PDE_dom"/>
</dbReference>
<dbReference type="EMBL" id="SOAG01000020">
    <property type="protein sequence ID" value="TDS56516.1"/>
    <property type="molecule type" value="Genomic_DNA"/>
</dbReference>
<dbReference type="RefSeq" id="WP_133713028.1">
    <property type="nucleotide sequence ID" value="NZ_SOAG01000020.1"/>
</dbReference>
<sequence length="249" mass="28705">MTAKHFFITLCIIMSTISFSQNQKTLRIGHRGAMAHVAENTVESIQKAVEMNCDMIEIDVYKIKDDSLIVFHDAVLERVTNGTGYIEDYTYAELQPLWVKGEYKIPMLSQVIEAIDKKAILNIELKGSDTAEKTHEIIRSFLLKGWQKSDFIISSFRWDELKKMREIDSSIAIAVLTEQEPLEAIAFAQEIRAVAINPYFEKLTPFNVQKIKDAGLLIYPWTVNEYTDIRKMYELKVDGIITNYPERIE</sequence>
<dbReference type="GO" id="GO:0008081">
    <property type="term" value="F:phosphoric diester hydrolase activity"/>
    <property type="evidence" value="ECO:0007669"/>
    <property type="project" value="InterPro"/>
</dbReference>
<dbReference type="PROSITE" id="PS51704">
    <property type="entry name" value="GP_PDE"/>
    <property type="match status" value="1"/>
</dbReference>
<dbReference type="Gene3D" id="3.20.20.190">
    <property type="entry name" value="Phosphatidylinositol (PI) phosphodiesterase"/>
    <property type="match status" value="1"/>
</dbReference>
<dbReference type="PANTHER" id="PTHR46211:SF14">
    <property type="entry name" value="GLYCEROPHOSPHODIESTER PHOSPHODIESTERASE"/>
    <property type="match status" value="1"/>
</dbReference>
<proteinExistence type="predicted"/>
<evidence type="ECO:0000259" key="1">
    <source>
        <dbReference type="PROSITE" id="PS51704"/>
    </source>
</evidence>
<protein>
    <submittedName>
        <fullName evidence="2">Glycerophosphoryl diester phosphodiesterase</fullName>
    </submittedName>
</protein>
<name>A0A4R7ETY6_9FLAO</name>
<dbReference type="SUPFAM" id="SSF51695">
    <property type="entry name" value="PLC-like phosphodiesterases"/>
    <property type="match status" value="1"/>
</dbReference>
<dbReference type="Proteomes" id="UP000295215">
    <property type="component" value="Unassembled WGS sequence"/>
</dbReference>
<reference evidence="2 3" key="1">
    <citation type="submission" date="2019-03" db="EMBL/GenBank/DDBJ databases">
        <title>Genomic Encyclopedia of Archaeal and Bacterial Type Strains, Phase II (KMG-II): from individual species to whole genera.</title>
        <authorList>
            <person name="Goeker M."/>
        </authorList>
    </citation>
    <scope>NUCLEOTIDE SEQUENCE [LARGE SCALE GENOMIC DNA]</scope>
    <source>
        <strain evidence="2 3">DSM 28213</strain>
    </source>
</reference>
<evidence type="ECO:0000313" key="3">
    <source>
        <dbReference type="Proteomes" id="UP000295215"/>
    </source>
</evidence>
<dbReference type="Pfam" id="PF03009">
    <property type="entry name" value="GDPD"/>
    <property type="match status" value="1"/>
</dbReference>
<dbReference type="GO" id="GO:0006629">
    <property type="term" value="P:lipid metabolic process"/>
    <property type="evidence" value="ECO:0007669"/>
    <property type="project" value="InterPro"/>
</dbReference>
<dbReference type="InterPro" id="IPR017946">
    <property type="entry name" value="PLC-like_Pdiesterase_TIM-brl"/>
</dbReference>
<dbReference type="PANTHER" id="PTHR46211">
    <property type="entry name" value="GLYCEROPHOSPHORYL DIESTER PHOSPHODIESTERASE"/>
    <property type="match status" value="1"/>
</dbReference>
<comment type="caution">
    <text evidence="2">The sequence shown here is derived from an EMBL/GenBank/DDBJ whole genome shotgun (WGS) entry which is preliminary data.</text>
</comment>
<keyword evidence="3" id="KW-1185">Reference proteome</keyword>
<dbReference type="AlphaFoldDB" id="A0A4R7ETY6"/>
<evidence type="ECO:0000313" key="2">
    <source>
        <dbReference type="EMBL" id="TDS56516.1"/>
    </source>
</evidence>
<accession>A0A4R7ETY6</accession>
<gene>
    <name evidence="2" type="ORF">C8P70_1209</name>
</gene>